<dbReference type="Proteomes" id="UP000011976">
    <property type="component" value="Unassembled WGS sequence"/>
</dbReference>
<feature type="domain" description="Zn(2)-C6 fungal-type" evidence="4">
    <location>
        <begin position="16"/>
        <end position="46"/>
    </location>
</feature>
<dbReference type="GO" id="GO:0008270">
    <property type="term" value="F:zinc ion binding"/>
    <property type="evidence" value="ECO:0007669"/>
    <property type="project" value="InterPro"/>
</dbReference>
<dbReference type="GO" id="GO:0005634">
    <property type="term" value="C:nucleus"/>
    <property type="evidence" value="ECO:0007669"/>
    <property type="project" value="UniProtKB-SubCell"/>
</dbReference>
<organism evidence="5 6">
    <name type="scientific">Pseudozyma antarctica (strain T-34)</name>
    <name type="common">Yeast</name>
    <name type="synonym">Candida antarctica</name>
    <dbReference type="NCBI Taxonomy" id="1151754"/>
    <lineage>
        <taxon>Eukaryota</taxon>
        <taxon>Fungi</taxon>
        <taxon>Dikarya</taxon>
        <taxon>Basidiomycota</taxon>
        <taxon>Ustilaginomycotina</taxon>
        <taxon>Ustilaginomycetes</taxon>
        <taxon>Ustilaginales</taxon>
        <taxon>Ustilaginaceae</taxon>
        <taxon>Moesziomyces</taxon>
    </lineage>
</organism>
<feature type="compositionally biased region" description="Polar residues" evidence="3">
    <location>
        <begin position="277"/>
        <end position="304"/>
    </location>
</feature>
<dbReference type="Pfam" id="PF11951">
    <property type="entry name" value="Fungal_trans_2"/>
    <property type="match status" value="1"/>
</dbReference>
<dbReference type="GO" id="GO:0000981">
    <property type="term" value="F:DNA-binding transcription factor activity, RNA polymerase II-specific"/>
    <property type="evidence" value="ECO:0007669"/>
    <property type="project" value="InterPro"/>
</dbReference>
<dbReference type="InterPro" id="IPR001138">
    <property type="entry name" value="Zn2Cys6_DnaBD"/>
</dbReference>
<dbReference type="SMART" id="SM00066">
    <property type="entry name" value="GAL4"/>
    <property type="match status" value="1"/>
</dbReference>
<feature type="compositionally biased region" description="Basic residues" evidence="3">
    <location>
        <begin position="105"/>
        <end position="118"/>
    </location>
</feature>
<dbReference type="OrthoDB" id="5419315at2759"/>
<evidence type="ECO:0000313" key="6">
    <source>
        <dbReference type="Proteomes" id="UP000011976"/>
    </source>
</evidence>
<sequence length="911" mass="98654">MTTSARRQLFRRSKAGCWNCRSKKKKCDELRPHCTRCIRAGENCRYPDASSESLSEASSAMATSDYTSPSMPSSASFPNSLSSHAAHAAPMLSRSSSTSGYSSHASRHASHRPYHHHPYAPPQAHHLHSPPQHRDFQMQRPQAHQRLSPPARAASHISYHPAQHGGAPAHLPQQQFPPPPLSASAAAEWDHTSQQHVYKRTRYDELSSSSSSTSSNQPHQDARAGRQPFEPHHRVPSNHSQGSSKGKSRDTLPPISPHQPYSIPMAASASLPPFNAVSPQQPRTAASPILSTRSADTSPNSQASPYFANRPKEEDGNASFARREAATKHAEHSAGQLNASASGIHSEAVRSPTTSASTAATASRQKLVLDYSSTEPDPEELLAELTSYTVSTVTQQTKGSTAYFSFLHGIARMAQGQAMAHALAAMVATQQAKRSFKPQERQNDAVEDGAEETRALDLDASQQEKAALLLDLADRHHLAAIKALQTQTQPSRRRRFSVIESNSSTSADDLPVGSNAAAMMLLILACSFAGKSLMLPSYFNQCEQFLADAVEHVSSHRLFPSVTGEMVSGNAEDPPIEAPESVSAYGTLLFLGTVVGLYECYLAMYTAVTDWDYNPARLRRLLPFNWTEADAAIFDQARGVTSETVYSVSMVTWELIIETLDTMRKLRRAETVAYGGKKSSRTEADDGGAALDSLALREELGLLIRDLEAGAFWKGSHRILSEAEQLQVLDSLRAADAGASAGGKQSESSDASAQMPPPSVPAEDAGSVSATQAFKSGALFLASTASGSKQVNRLRLANHLYRNALLVDLYVTVFNRAPSSLAVRELVSRSAALFNAIPDKLEQGLMWPAMVLGSYAEGAAERNQIRAFFARAQWKGIAGPATTADVVERVWAQDAPNWRESVSYFGSPYIS</sequence>
<feature type="compositionally biased region" description="Low complexity" evidence="3">
    <location>
        <begin position="55"/>
        <end position="83"/>
    </location>
</feature>
<feature type="compositionally biased region" description="Basic and acidic residues" evidence="3">
    <location>
        <begin position="220"/>
        <end position="233"/>
    </location>
</feature>
<proteinExistence type="predicted"/>
<feature type="compositionally biased region" description="Polar residues" evidence="3">
    <location>
        <begin position="743"/>
        <end position="752"/>
    </location>
</feature>
<evidence type="ECO:0000256" key="1">
    <source>
        <dbReference type="ARBA" id="ARBA00004123"/>
    </source>
</evidence>
<feature type="compositionally biased region" description="Basic and acidic residues" evidence="3">
    <location>
        <begin position="310"/>
        <end position="332"/>
    </location>
</feature>
<evidence type="ECO:0000256" key="2">
    <source>
        <dbReference type="ARBA" id="ARBA00023242"/>
    </source>
</evidence>
<dbReference type="Gene3D" id="4.10.240.10">
    <property type="entry name" value="Zn(2)-C6 fungal-type DNA-binding domain"/>
    <property type="match status" value="1"/>
</dbReference>
<dbReference type="PROSITE" id="PS00463">
    <property type="entry name" value="ZN2_CY6_FUNGAL_1"/>
    <property type="match status" value="1"/>
</dbReference>
<feature type="compositionally biased region" description="Low complexity" evidence="3">
    <location>
        <begin position="351"/>
        <end position="363"/>
    </location>
</feature>
<dbReference type="STRING" id="1151754.M9MGC2"/>
<dbReference type="PROSITE" id="PS50048">
    <property type="entry name" value="ZN2_CY6_FUNGAL_2"/>
    <property type="match status" value="1"/>
</dbReference>
<dbReference type="InterPro" id="IPR021858">
    <property type="entry name" value="Fun_TF"/>
</dbReference>
<feature type="region of interest" description="Disordered" evidence="3">
    <location>
        <begin position="739"/>
        <end position="767"/>
    </location>
</feature>
<feature type="compositionally biased region" description="Low complexity" evidence="3">
    <location>
        <begin position="93"/>
        <end position="104"/>
    </location>
</feature>
<evidence type="ECO:0000313" key="5">
    <source>
        <dbReference type="EMBL" id="GAC76943.1"/>
    </source>
</evidence>
<gene>
    <name evidence="5" type="ORF">PANT_22c00289</name>
</gene>
<evidence type="ECO:0000259" key="4">
    <source>
        <dbReference type="PROSITE" id="PS50048"/>
    </source>
</evidence>
<comment type="subcellular location">
    <subcellularLocation>
        <location evidence="1">Nucleus</location>
    </subcellularLocation>
</comment>
<dbReference type="Pfam" id="PF00172">
    <property type="entry name" value="Zn_clus"/>
    <property type="match status" value="1"/>
</dbReference>
<dbReference type="EMBL" id="DF196788">
    <property type="protein sequence ID" value="GAC76943.1"/>
    <property type="molecule type" value="Genomic_DNA"/>
</dbReference>
<protein>
    <recommendedName>
        <fullName evidence="4">Zn(2)-C6 fungal-type domain-containing protein</fullName>
    </recommendedName>
</protein>
<accession>M9MGC2</accession>
<reference evidence="6" key="1">
    <citation type="journal article" date="2013" name="Genome Announc.">
        <title>Genome sequence of the basidiomycetous yeast Pseudozyma antarctica T-34, a producer of the glycolipid biosurfactants mannosylerythritol lipids.</title>
        <authorList>
            <person name="Morita T."/>
            <person name="Koike H."/>
            <person name="Koyama Y."/>
            <person name="Hagiwara H."/>
            <person name="Ito E."/>
            <person name="Fukuoka T."/>
            <person name="Imura T."/>
            <person name="Machida M."/>
            <person name="Kitamoto D."/>
        </authorList>
    </citation>
    <scope>NUCLEOTIDE SEQUENCE [LARGE SCALE GENOMIC DNA]</scope>
    <source>
        <strain evidence="6">T-34</strain>
    </source>
</reference>
<name>M9MGC2_PSEA3</name>
<feature type="region of interest" description="Disordered" evidence="3">
    <location>
        <begin position="55"/>
        <end position="363"/>
    </location>
</feature>
<dbReference type="InterPro" id="IPR036864">
    <property type="entry name" value="Zn2-C6_fun-type_DNA-bd_sf"/>
</dbReference>
<dbReference type="SUPFAM" id="SSF57701">
    <property type="entry name" value="Zn2/Cys6 DNA-binding domain"/>
    <property type="match status" value="1"/>
</dbReference>
<dbReference type="AlphaFoldDB" id="M9MGC2"/>
<dbReference type="CDD" id="cd00067">
    <property type="entry name" value="GAL4"/>
    <property type="match status" value="1"/>
</dbReference>
<evidence type="ECO:0000256" key="3">
    <source>
        <dbReference type="SAM" id="MobiDB-lite"/>
    </source>
</evidence>
<keyword evidence="2" id="KW-0539">Nucleus</keyword>
<dbReference type="PANTHER" id="PTHR37534">
    <property type="entry name" value="TRANSCRIPTIONAL ACTIVATOR PROTEIN UGA3"/>
    <property type="match status" value="1"/>
</dbReference>
<dbReference type="PANTHER" id="PTHR37534:SF46">
    <property type="entry name" value="ZN(II)2CYS6 TRANSCRIPTION FACTOR (EUROFUNG)"/>
    <property type="match status" value="1"/>
</dbReference>